<dbReference type="Pfam" id="PF00929">
    <property type="entry name" value="RNase_T"/>
    <property type="match status" value="1"/>
</dbReference>
<dbReference type="AlphaFoldDB" id="A0A844GTY8"/>
<accession>A0A844GTY8</accession>
<dbReference type="SUPFAM" id="SSF53098">
    <property type="entry name" value="Ribonuclease H-like"/>
    <property type="match status" value="1"/>
</dbReference>
<keyword evidence="2" id="KW-0378">Hydrolase</keyword>
<sequence>MNFIVIDTEGSDTLREIAIINQDGKLIYEAFVRTRGSTTKRLNHKPLTEIVRDLQNILPNQTIICHNVQHDRTILDKSFHKCRQQLPQAQFICTLELAQQKYPNLNSYQLGNLSRRFFLQVDNLYFKRVQAHRARYDAQFTLQLYLYLTSHSRIEDKPAMRVEKIVTTPSVKNPFSSSRVDDPYQNHLDFEHIYKSQFYHLKSLVEEIKQDKENQQSRGALILGEAGSGKTHLMMRLAKATLKTNRLLYVRQPNNPNSVMHHIYSRILESFAQKVDIEGTQRTQLDLLLAHVFVNILKTIQQEDKTQKLEQIIQLLQDDSLILYERLGGENTQRNRDNWKYIETKITQWWENNYSASGYAPNILKGIIKYCSYKDIKTKDKVRRWLTGNELDSQICEEIGLNNWQEDNLSKEDFALEGIRLFGQLSTLDEPLIIIFDQLEYLIHKPDILTSFGNALREIITHVPNSLIVVNLFPDRWQSFQGYFDDSTIDRLSINQLILQTPSTGELKRMLAMKCERVGTTLEELFKPEDLQIILKKSSIRKVINKASDYYHYRVLNLPLPEELPRINKTSVEERLVSLENALTQIALICKPLLNHNNEKQLNIETHNNINNNNGLDNEKQEDIIFDFEINKTESTKPNDEKIKVTKNNKLSQEKIVLNYFEENEQLISQKYDKPNIVTDDDEYGKLVTIMEAFKSYDSRIELDHLTLGNRVLPSNLLIIKDKIKLAVGFLNIGGSAFTNRIRNFNELVVSSPQTKFYLLRDEKEGKITATGGRNRIEQLNYTSNGQFMVVDKEARVIFESIYKMIMDINQNDLEVSMNDAIKVVLNRYANYWLIKEIFATNHN</sequence>
<dbReference type="GO" id="GO:0008408">
    <property type="term" value="F:3'-5' exonuclease activity"/>
    <property type="evidence" value="ECO:0007669"/>
    <property type="project" value="TreeGrafter"/>
</dbReference>
<feature type="domain" description="Exonuclease" evidence="4">
    <location>
        <begin position="2"/>
        <end position="154"/>
    </location>
</feature>
<dbReference type="GO" id="GO:0003676">
    <property type="term" value="F:nucleic acid binding"/>
    <property type="evidence" value="ECO:0007669"/>
    <property type="project" value="InterPro"/>
</dbReference>
<comment type="caution">
    <text evidence="5">The sequence shown here is derived from an EMBL/GenBank/DDBJ whole genome shotgun (WGS) entry which is preliminary data.</text>
</comment>
<evidence type="ECO:0000256" key="3">
    <source>
        <dbReference type="ARBA" id="ARBA00022839"/>
    </source>
</evidence>
<evidence type="ECO:0000256" key="2">
    <source>
        <dbReference type="ARBA" id="ARBA00022801"/>
    </source>
</evidence>
<dbReference type="Gene3D" id="3.40.50.300">
    <property type="entry name" value="P-loop containing nucleotide triphosphate hydrolases"/>
    <property type="match status" value="1"/>
</dbReference>
<reference evidence="5 6" key="1">
    <citation type="submission" date="2019-11" db="EMBL/GenBank/DDBJ databases">
        <title>Isolation of a new High Light Tolerant Cyanobacteria.</title>
        <authorList>
            <person name="Dobson Z."/>
            <person name="Vaughn N."/>
            <person name="Vaughn M."/>
            <person name="Fromme P."/>
            <person name="Mazor Y."/>
        </authorList>
    </citation>
    <scope>NUCLEOTIDE SEQUENCE [LARGE SCALE GENOMIC DNA]</scope>
    <source>
        <strain evidence="5 6">0216</strain>
    </source>
</reference>
<dbReference type="EMBL" id="WMIA01000004">
    <property type="protein sequence ID" value="MTF38349.1"/>
    <property type="molecule type" value="Genomic_DNA"/>
</dbReference>
<evidence type="ECO:0000313" key="6">
    <source>
        <dbReference type="Proteomes" id="UP000437131"/>
    </source>
</evidence>
<dbReference type="PANTHER" id="PTHR30231">
    <property type="entry name" value="DNA POLYMERASE III SUBUNIT EPSILON"/>
    <property type="match status" value="1"/>
</dbReference>
<dbReference type="InterPro" id="IPR036397">
    <property type="entry name" value="RNaseH_sf"/>
</dbReference>
<dbReference type="CDD" id="cd06127">
    <property type="entry name" value="DEDDh"/>
    <property type="match status" value="1"/>
</dbReference>
<evidence type="ECO:0000259" key="4">
    <source>
        <dbReference type="SMART" id="SM00479"/>
    </source>
</evidence>
<gene>
    <name evidence="5" type="ORF">GGC33_05360</name>
</gene>
<dbReference type="InterPro" id="IPR027417">
    <property type="entry name" value="P-loop_NTPase"/>
</dbReference>
<keyword evidence="1" id="KW-0540">Nuclease</keyword>
<dbReference type="InterPro" id="IPR013520">
    <property type="entry name" value="Ribonucl_H"/>
</dbReference>
<evidence type="ECO:0000256" key="1">
    <source>
        <dbReference type="ARBA" id="ARBA00022722"/>
    </source>
</evidence>
<dbReference type="Gene3D" id="3.30.420.10">
    <property type="entry name" value="Ribonuclease H-like superfamily/Ribonuclease H"/>
    <property type="match status" value="1"/>
</dbReference>
<organism evidence="5 6">
    <name type="scientific">Cyanobacterium aponinum 0216</name>
    <dbReference type="NCBI Taxonomy" id="2676140"/>
    <lineage>
        <taxon>Bacteria</taxon>
        <taxon>Bacillati</taxon>
        <taxon>Cyanobacteriota</taxon>
        <taxon>Cyanophyceae</taxon>
        <taxon>Oscillatoriophycideae</taxon>
        <taxon>Chroococcales</taxon>
        <taxon>Geminocystaceae</taxon>
        <taxon>Cyanobacterium</taxon>
    </lineage>
</organism>
<protein>
    <submittedName>
        <fullName evidence="5">DNA polymerase III</fullName>
    </submittedName>
</protein>
<keyword evidence="3" id="KW-0269">Exonuclease</keyword>
<proteinExistence type="predicted"/>
<dbReference type="InterPro" id="IPR012337">
    <property type="entry name" value="RNaseH-like_sf"/>
</dbReference>
<dbReference type="Proteomes" id="UP000437131">
    <property type="component" value="Unassembled WGS sequence"/>
</dbReference>
<name>A0A844GTY8_9CHRO</name>
<dbReference type="PANTHER" id="PTHR30231:SF4">
    <property type="entry name" value="PROTEIN NEN2"/>
    <property type="match status" value="1"/>
</dbReference>
<dbReference type="RefSeq" id="WP_155083262.1">
    <property type="nucleotide sequence ID" value="NZ_WMIA01000004.1"/>
</dbReference>
<evidence type="ECO:0000313" key="5">
    <source>
        <dbReference type="EMBL" id="MTF38349.1"/>
    </source>
</evidence>
<dbReference type="SUPFAM" id="SSF52540">
    <property type="entry name" value="P-loop containing nucleoside triphosphate hydrolases"/>
    <property type="match status" value="1"/>
</dbReference>
<dbReference type="SMART" id="SM00479">
    <property type="entry name" value="EXOIII"/>
    <property type="match status" value="1"/>
</dbReference>